<evidence type="ECO:0000256" key="1">
    <source>
        <dbReference type="SAM" id="Phobius"/>
    </source>
</evidence>
<keyword evidence="3" id="KW-1185">Reference proteome</keyword>
<evidence type="ECO:0000313" key="3">
    <source>
        <dbReference type="Proteomes" id="UP000027466"/>
    </source>
</evidence>
<comment type="caution">
    <text evidence="2">The sequence shown here is derived from an EMBL/GenBank/DDBJ whole genome shotgun (WGS) entry which is preliminary data.</text>
</comment>
<dbReference type="STRING" id="60547.GCA_000751215_03666"/>
<proteinExistence type="predicted"/>
<dbReference type="AlphaFoldDB" id="A0A069PIL1"/>
<accession>A0A069PIL1</accession>
<name>A0A069PIL1_9BURK</name>
<sequence length="116" mass="12613">MCEYSFTARRRRPPISESHPALIMNLLDPFFLFIGIEIVAFLMLLVVALRGDVSMSFVALHGYATPEVVALLFAPAETLPLAPQEPLVAEGTPVIEAPHGEDAWASMLLAGLAFHP</sequence>
<gene>
    <name evidence="2" type="ORF">BG61_27230</name>
</gene>
<keyword evidence="1" id="KW-0812">Transmembrane</keyword>
<evidence type="ECO:0000313" key="2">
    <source>
        <dbReference type="EMBL" id="KDR40182.1"/>
    </source>
</evidence>
<reference evidence="2 3" key="1">
    <citation type="submission" date="2014-03" db="EMBL/GenBank/DDBJ databases">
        <title>Draft Genome Sequences of Four Burkholderia Strains.</title>
        <authorList>
            <person name="Liu X.Y."/>
            <person name="Li C.X."/>
            <person name="Xu J.H."/>
        </authorList>
    </citation>
    <scope>NUCLEOTIDE SEQUENCE [LARGE SCALE GENOMIC DNA]</scope>
    <source>
        <strain evidence="2 3">DSM 50014</strain>
    </source>
</reference>
<organism evidence="2 3">
    <name type="scientific">Caballeronia glathei</name>
    <dbReference type="NCBI Taxonomy" id="60547"/>
    <lineage>
        <taxon>Bacteria</taxon>
        <taxon>Pseudomonadati</taxon>
        <taxon>Pseudomonadota</taxon>
        <taxon>Betaproteobacteria</taxon>
        <taxon>Burkholderiales</taxon>
        <taxon>Burkholderiaceae</taxon>
        <taxon>Caballeronia</taxon>
    </lineage>
</organism>
<dbReference type="EMBL" id="JFHC01000045">
    <property type="protein sequence ID" value="KDR40182.1"/>
    <property type="molecule type" value="Genomic_DNA"/>
</dbReference>
<feature type="transmembrane region" description="Helical" evidence="1">
    <location>
        <begin position="30"/>
        <end position="49"/>
    </location>
</feature>
<keyword evidence="1" id="KW-1133">Transmembrane helix</keyword>
<keyword evidence="1" id="KW-0472">Membrane</keyword>
<dbReference type="Proteomes" id="UP000027466">
    <property type="component" value="Unassembled WGS sequence"/>
</dbReference>
<protein>
    <submittedName>
        <fullName evidence="2">Uncharacterized protein</fullName>
    </submittedName>
</protein>